<dbReference type="AlphaFoldDB" id="A0A934MFP3"/>
<evidence type="ECO:0000256" key="9">
    <source>
        <dbReference type="ARBA" id="ARBA00023277"/>
    </source>
</evidence>
<keyword evidence="12" id="KW-1185">Reference proteome</keyword>
<dbReference type="PANTHER" id="PTHR43434:SF1">
    <property type="entry name" value="PHOSPHOGLYCOLATE PHOSPHATASE"/>
    <property type="match status" value="1"/>
</dbReference>
<feature type="binding site" evidence="10">
    <location>
        <position position="10"/>
    </location>
    <ligand>
        <name>Mg(2+)</name>
        <dbReference type="ChEBI" id="CHEBI:18420"/>
    </ligand>
</feature>
<dbReference type="GO" id="GO:0046295">
    <property type="term" value="P:glycolate biosynthetic process"/>
    <property type="evidence" value="ECO:0007669"/>
    <property type="project" value="UniProtKB-UniRule"/>
</dbReference>
<evidence type="ECO:0000256" key="5">
    <source>
        <dbReference type="ARBA" id="ARBA00013078"/>
    </source>
</evidence>
<dbReference type="NCBIfam" id="TIGR01549">
    <property type="entry name" value="HAD-SF-IA-v1"/>
    <property type="match status" value="1"/>
</dbReference>
<dbReference type="InterPro" id="IPR037512">
    <property type="entry name" value="PGPase_prok"/>
</dbReference>
<dbReference type="GO" id="GO:0005975">
    <property type="term" value="P:carbohydrate metabolic process"/>
    <property type="evidence" value="ECO:0007669"/>
    <property type="project" value="InterPro"/>
</dbReference>
<keyword evidence="7 10" id="KW-0378">Hydrolase</keyword>
<dbReference type="EC" id="3.1.3.18" evidence="5 10"/>
<evidence type="ECO:0000256" key="3">
    <source>
        <dbReference type="ARBA" id="ARBA00004818"/>
    </source>
</evidence>
<sequence>MGGLAVFDLDGTLVDTAPDLIDTANVVLGRVGVPAAPDDKVRPAISFGARAMIGAVLAAGGATLSEAEIDGLHADFLTEYTSRIARLSRPFPEILDALDRLEQADVTLAVCTNKLEGLASELLDSLGLLSRFVTVAGRDTFAYSKPDPRHLLLTIERAGGASAQTVFVGDSAVDRETARAAGVPMVGLTYGYTDVPMAELQPERALGRGEDIGEAILSLLAPRAAA</sequence>
<feature type="binding site" evidence="10">
    <location>
        <position position="8"/>
    </location>
    <ligand>
        <name>Mg(2+)</name>
        <dbReference type="ChEBI" id="CHEBI:18420"/>
    </ligand>
</feature>
<keyword evidence="8 10" id="KW-0460">Magnesium</keyword>
<dbReference type="InterPro" id="IPR050155">
    <property type="entry name" value="HAD-like_hydrolase_sf"/>
</dbReference>
<evidence type="ECO:0000256" key="10">
    <source>
        <dbReference type="HAMAP-Rule" id="MF_00495"/>
    </source>
</evidence>
<evidence type="ECO:0000256" key="4">
    <source>
        <dbReference type="ARBA" id="ARBA00006171"/>
    </source>
</evidence>
<evidence type="ECO:0000256" key="8">
    <source>
        <dbReference type="ARBA" id="ARBA00022842"/>
    </source>
</evidence>
<dbReference type="GO" id="GO:0046872">
    <property type="term" value="F:metal ion binding"/>
    <property type="evidence" value="ECO:0007669"/>
    <property type="project" value="UniProtKB-KW"/>
</dbReference>
<keyword evidence="6 10" id="KW-0479">Metal-binding</keyword>
<accession>A0A934MFP3</accession>
<dbReference type="EMBL" id="JAEKJA010000001">
    <property type="protein sequence ID" value="MBJ3774101.1"/>
    <property type="molecule type" value="Genomic_DNA"/>
</dbReference>
<comment type="caution">
    <text evidence="11">The sequence shown here is derived from an EMBL/GenBank/DDBJ whole genome shotgun (WGS) entry which is preliminary data.</text>
</comment>
<dbReference type="GO" id="GO:0008967">
    <property type="term" value="F:phosphoglycolate phosphatase activity"/>
    <property type="evidence" value="ECO:0007669"/>
    <property type="project" value="UniProtKB-UniRule"/>
</dbReference>
<keyword evidence="9 10" id="KW-0119">Carbohydrate metabolism</keyword>
<dbReference type="Gene3D" id="1.10.150.240">
    <property type="entry name" value="Putative phosphatase, domain 2"/>
    <property type="match status" value="1"/>
</dbReference>
<feature type="binding site" evidence="10">
    <location>
        <position position="170"/>
    </location>
    <ligand>
        <name>Mg(2+)</name>
        <dbReference type="ChEBI" id="CHEBI:18420"/>
    </ligand>
</feature>
<reference evidence="11" key="1">
    <citation type="submission" date="2020-12" db="EMBL/GenBank/DDBJ databases">
        <title>Bacterial taxonomy.</title>
        <authorList>
            <person name="Pan X."/>
        </authorList>
    </citation>
    <scope>NUCLEOTIDE SEQUENCE</scope>
    <source>
        <strain evidence="11">B2012</strain>
    </source>
</reference>
<gene>
    <name evidence="11" type="ORF">JCR33_00265</name>
</gene>
<protein>
    <recommendedName>
        <fullName evidence="5 10">Phosphoglycolate phosphatase</fullName>
        <shortName evidence="10">PGP</shortName>
        <shortName evidence="10">PGPase</shortName>
        <ecNumber evidence="5 10">3.1.3.18</ecNumber>
    </recommendedName>
</protein>
<organism evidence="11 12">
    <name type="scientific">Acuticoccus mangrovi</name>
    <dbReference type="NCBI Taxonomy" id="2796142"/>
    <lineage>
        <taxon>Bacteria</taxon>
        <taxon>Pseudomonadati</taxon>
        <taxon>Pseudomonadota</taxon>
        <taxon>Alphaproteobacteria</taxon>
        <taxon>Hyphomicrobiales</taxon>
        <taxon>Amorphaceae</taxon>
        <taxon>Acuticoccus</taxon>
    </lineage>
</organism>
<dbReference type="InterPro" id="IPR006439">
    <property type="entry name" value="HAD-SF_hydro_IA"/>
</dbReference>
<dbReference type="InterPro" id="IPR041492">
    <property type="entry name" value="HAD_2"/>
</dbReference>
<dbReference type="InterPro" id="IPR023214">
    <property type="entry name" value="HAD_sf"/>
</dbReference>
<evidence type="ECO:0000313" key="11">
    <source>
        <dbReference type="EMBL" id="MBJ3774101.1"/>
    </source>
</evidence>
<feature type="active site" description="Nucleophile" evidence="10">
    <location>
        <position position="8"/>
    </location>
</feature>
<evidence type="ECO:0000256" key="1">
    <source>
        <dbReference type="ARBA" id="ARBA00000830"/>
    </source>
</evidence>
<dbReference type="InterPro" id="IPR036412">
    <property type="entry name" value="HAD-like_sf"/>
</dbReference>
<comment type="function">
    <text evidence="10">Specifically catalyzes the dephosphorylation of 2-phosphoglycolate. Is involved in the dissimilation of the intracellular 2-phosphoglycolate formed during the DNA repair of 3'-phosphoglycolate ends, a major class of DNA lesions induced by oxidative stress.</text>
</comment>
<comment type="cofactor">
    <cofactor evidence="2 10">
        <name>Mg(2+)</name>
        <dbReference type="ChEBI" id="CHEBI:18420"/>
    </cofactor>
</comment>
<evidence type="ECO:0000256" key="2">
    <source>
        <dbReference type="ARBA" id="ARBA00001946"/>
    </source>
</evidence>
<evidence type="ECO:0000313" key="12">
    <source>
        <dbReference type="Proteomes" id="UP000609531"/>
    </source>
</evidence>
<evidence type="ECO:0000256" key="7">
    <source>
        <dbReference type="ARBA" id="ARBA00022801"/>
    </source>
</evidence>
<dbReference type="GO" id="GO:0005829">
    <property type="term" value="C:cytosol"/>
    <property type="evidence" value="ECO:0007669"/>
    <property type="project" value="TreeGrafter"/>
</dbReference>
<dbReference type="SFLD" id="SFLDG01129">
    <property type="entry name" value="C1.5:_HAD__Beta-PGM__Phosphata"/>
    <property type="match status" value="1"/>
</dbReference>
<dbReference type="PANTHER" id="PTHR43434">
    <property type="entry name" value="PHOSPHOGLYCOLATE PHOSPHATASE"/>
    <property type="match status" value="1"/>
</dbReference>
<dbReference type="RefSeq" id="WP_198880004.1">
    <property type="nucleotide sequence ID" value="NZ_JAEKJA010000001.1"/>
</dbReference>
<dbReference type="GO" id="GO:0006281">
    <property type="term" value="P:DNA repair"/>
    <property type="evidence" value="ECO:0007669"/>
    <property type="project" value="TreeGrafter"/>
</dbReference>
<dbReference type="HAMAP" id="MF_00495">
    <property type="entry name" value="GPH_hydrolase_bact"/>
    <property type="match status" value="1"/>
</dbReference>
<comment type="similarity">
    <text evidence="4 10">Belongs to the HAD-like hydrolase superfamily. CbbY/CbbZ/Gph/YieH family.</text>
</comment>
<dbReference type="InterPro" id="IPR023198">
    <property type="entry name" value="PGP-like_dom2"/>
</dbReference>
<comment type="catalytic activity">
    <reaction evidence="1 10">
        <text>2-phosphoglycolate + H2O = glycolate + phosphate</text>
        <dbReference type="Rhea" id="RHEA:14369"/>
        <dbReference type="ChEBI" id="CHEBI:15377"/>
        <dbReference type="ChEBI" id="CHEBI:29805"/>
        <dbReference type="ChEBI" id="CHEBI:43474"/>
        <dbReference type="ChEBI" id="CHEBI:58033"/>
        <dbReference type="EC" id="3.1.3.18"/>
    </reaction>
</comment>
<dbReference type="Pfam" id="PF13419">
    <property type="entry name" value="HAD_2"/>
    <property type="match status" value="1"/>
</dbReference>
<dbReference type="SUPFAM" id="SSF56784">
    <property type="entry name" value="HAD-like"/>
    <property type="match status" value="1"/>
</dbReference>
<name>A0A934MFP3_9HYPH</name>
<dbReference type="Proteomes" id="UP000609531">
    <property type="component" value="Unassembled WGS sequence"/>
</dbReference>
<dbReference type="Gene3D" id="3.40.50.1000">
    <property type="entry name" value="HAD superfamily/HAD-like"/>
    <property type="match status" value="1"/>
</dbReference>
<proteinExistence type="inferred from homology"/>
<comment type="pathway">
    <text evidence="3 10">Organic acid metabolism; glycolate biosynthesis; glycolate from 2-phosphoglycolate: step 1/1.</text>
</comment>
<dbReference type="SFLD" id="SFLDS00003">
    <property type="entry name" value="Haloacid_Dehalogenase"/>
    <property type="match status" value="1"/>
</dbReference>
<evidence type="ECO:0000256" key="6">
    <source>
        <dbReference type="ARBA" id="ARBA00022723"/>
    </source>
</evidence>